<keyword evidence="4" id="KW-0479">Metal-binding</keyword>
<feature type="compositionally biased region" description="Polar residues" evidence="7">
    <location>
        <begin position="603"/>
        <end position="639"/>
    </location>
</feature>
<evidence type="ECO:0000313" key="10">
    <source>
        <dbReference type="EMBL" id="PSN64279.1"/>
    </source>
</evidence>
<dbReference type="OrthoDB" id="5399138at2759"/>
<dbReference type="InterPro" id="IPR009057">
    <property type="entry name" value="Homeodomain-like_sf"/>
</dbReference>
<dbReference type="PROSITE" id="PS50157">
    <property type="entry name" value="ZINC_FINGER_C2H2_2"/>
    <property type="match status" value="1"/>
</dbReference>
<keyword evidence="4" id="KW-0863">Zinc-finger</keyword>
<dbReference type="PROSITE" id="PS50071">
    <property type="entry name" value="HOMEOBOX_2"/>
    <property type="match status" value="1"/>
</dbReference>
<feature type="region of interest" description="Disordered" evidence="7">
    <location>
        <begin position="9"/>
        <end position="79"/>
    </location>
</feature>
<keyword evidence="1 5" id="KW-0238">DNA-binding</keyword>
<dbReference type="GO" id="GO:0003677">
    <property type="term" value="F:DNA binding"/>
    <property type="evidence" value="ECO:0007669"/>
    <property type="project" value="UniProtKB-UniRule"/>
</dbReference>
<comment type="subcellular location">
    <subcellularLocation>
        <location evidence="5 6">Nucleus</location>
    </subcellularLocation>
</comment>
<feature type="compositionally biased region" description="Polar residues" evidence="7">
    <location>
        <begin position="548"/>
        <end position="560"/>
    </location>
</feature>
<accession>A0A2T2NFY6</accession>
<dbReference type="InterPro" id="IPR013087">
    <property type="entry name" value="Znf_C2H2_type"/>
</dbReference>
<dbReference type="EMBL" id="KZ678138">
    <property type="protein sequence ID" value="PSN64279.1"/>
    <property type="molecule type" value="Genomic_DNA"/>
</dbReference>
<evidence type="ECO:0000256" key="3">
    <source>
        <dbReference type="ARBA" id="ARBA00023242"/>
    </source>
</evidence>
<dbReference type="SUPFAM" id="SSF46689">
    <property type="entry name" value="Homeodomain-like"/>
    <property type="match status" value="1"/>
</dbReference>
<dbReference type="PANTHER" id="PTHR11850">
    <property type="entry name" value="HOMEOBOX PROTEIN TRANSCRIPTION FACTORS"/>
    <property type="match status" value="1"/>
</dbReference>
<sequence>MEAIWTNFAPEGIHLNPHRGAPASVPPAPPPTIATTMRVSSHSPDEERGEGHQKKRRRIPPGAKQLLEGRFERHKNNPYIPQSEIEELAGQTGLSVKQIRTFFANARARKLPPLPHSKQGADDPNAGVAGSEDDGPDPMERFLSSSPDDDGVSEDAVRRASLSMSPPDPFAKNPELSKSAETFSIMESAISSASSSSITSIDSVNSRGPRRGRKRPRETNKEAVGTIIRKPPDPDKKYQCTWCTADFVQKYDWRRHEESVHFPQKEWVCLPDGPIRDKPCILCGDAKPDDEHFKTHNCSVCFDAPKSQRAFLRKDKLIQHIGQVHGCPTPKAIKDWCRPIERTVTLVCGICGVMLPDWSARVEHLVDHFYRGTQMDKWILEEPGGVLPESPTDEAVQQRFTPEPDPTGQFPCNNAFGESAINHCSQRFKHMAHAIFHRRQVHNVYEEQNTVAKNMVLFTSKKALGNEAGLAEIIWKATGTMPFQRRNKIQPERLKKAQLEKLDSQNAPGRPSVTVDEGARPPTPRLENLVLHSEGDRRERHHPMPAQPASSTSRSANPPLNTFVDRTGLYGHTSERNQWPTHGARNYLPPPPSQLESHRPSKLSRSQTAPDVPQSTNQAPSTNMRSTNQFDTPAESNQWHGRGLSQGSATGGYSGISSEMLRARIQQTRDKAGGVEGSVQGVPWSLEQYTPPKEHGTQQPWPDPGQR</sequence>
<feature type="compositionally biased region" description="Low complexity" evidence="7">
    <location>
        <begin position="194"/>
        <end position="207"/>
    </location>
</feature>
<evidence type="ECO:0000256" key="4">
    <source>
        <dbReference type="PROSITE-ProRule" id="PRU00042"/>
    </source>
</evidence>
<keyword evidence="3 5" id="KW-0539">Nucleus</keyword>
<keyword evidence="4" id="KW-0862">Zinc</keyword>
<feature type="compositionally biased region" description="Basic and acidic residues" evidence="7">
    <location>
        <begin position="43"/>
        <end position="52"/>
    </location>
</feature>
<organism evidence="10 11">
    <name type="scientific">Corynespora cassiicola Philippines</name>
    <dbReference type="NCBI Taxonomy" id="1448308"/>
    <lineage>
        <taxon>Eukaryota</taxon>
        <taxon>Fungi</taxon>
        <taxon>Dikarya</taxon>
        <taxon>Ascomycota</taxon>
        <taxon>Pezizomycotina</taxon>
        <taxon>Dothideomycetes</taxon>
        <taxon>Pleosporomycetidae</taxon>
        <taxon>Pleosporales</taxon>
        <taxon>Corynesporascaceae</taxon>
        <taxon>Corynespora</taxon>
    </lineage>
</organism>
<dbReference type="Gene3D" id="3.30.160.60">
    <property type="entry name" value="Classic Zinc Finger"/>
    <property type="match status" value="1"/>
</dbReference>
<evidence type="ECO:0000313" key="11">
    <source>
        <dbReference type="Proteomes" id="UP000240883"/>
    </source>
</evidence>
<dbReference type="CDD" id="cd00086">
    <property type="entry name" value="homeodomain"/>
    <property type="match status" value="1"/>
</dbReference>
<feature type="domain" description="Homeobox" evidence="8">
    <location>
        <begin position="50"/>
        <end position="113"/>
    </location>
</feature>
<keyword evidence="11" id="KW-1185">Reference proteome</keyword>
<evidence type="ECO:0000259" key="9">
    <source>
        <dbReference type="PROSITE" id="PS50157"/>
    </source>
</evidence>
<evidence type="ECO:0000256" key="5">
    <source>
        <dbReference type="PROSITE-ProRule" id="PRU00108"/>
    </source>
</evidence>
<proteinExistence type="predicted"/>
<keyword evidence="2 5" id="KW-0371">Homeobox</keyword>
<dbReference type="Gene3D" id="1.10.10.60">
    <property type="entry name" value="Homeodomain-like"/>
    <property type="match status" value="1"/>
</dbReference>
<dbReference type="AlphaFoldDB" id="A0A2T2NFY6"/>
<dbReference type="SMART" id="SM00389">
    <property type="entry name" value="HOX"/>
    <property type="match status" value="1"/>
</dbReference>
<evidence type="ECO:0000256" key="7">
    <source>
        <dbReference type="SAM" id="MobiDB-lite"/>
    </source>
</evidence>
<dbReference type="InterPro" id="IPR001356">
    <property type="entry name" value="HD"/>
</dbReference>
<feature type="DNA-binding region" description="Homeobox" evidence="5">
    <location>
        <begin position="52"/>
        <end position="114"/>
    </location>
</feature>
<dbReference type="PROSITE" id="PS00028">
    <property type="entry name" value="ZINC_FINGER_C2H2_1"/>
    <property type="match status" value="2"/>
</dbReference>
<evidence type="ECO:0000256" key="6">
    <source>
        <dbReference type="RuleBase" id="RU000682"/>
    </source>
</evidence>
<name>A0A2T2NFY6_CORCC</name>
<reference evidence="10 11" key="1">
    <citation type="journal article" date="2018" name="Front. Microbiol.">
        <title>Genome-Wide Analysis of Corynespora cassiicola Leaf Fall Disease Putative Effectors.</title>
        <authorList>
            <person name="Lopez D."/>
            <person name="Ribeiro S."/>
            <person name="Label P."/>
            <person name="Fumanal B."/>
            <person name="Venisse J.S."/>
            <person name="Kohler A."/>
            <person name="de Oliveira R.R."/>
            <person name="Labutti K."/>
            <person name="Lipzen A."/>
            <person name="Lail K."/>
            <person name="Bauer D."/>
            <person name="Ohm R.A."/>
            <person name="Barry K.W."/>
            <person name="Spatafora J."/>
            <person name="Grigoriev I.V."/>
            <person name="Martin F.M."/>
            <person name="Pujade-Renaud V."/>
        </authorList>
    </citation>
    <scope>NUCLEOTIDE SEQUENCE [LARGE SCALE GENOMIC DNA]</scope>
    <source>
        <strain evidence="10 11">Philippines</strain>
    </source>
</reference>
<evidence type="ECO:0008006" key="12">
    <source>
        <dbReference type="Google" id="ProtNLM"/>
    </source>
</evidence>
<dbReference type="Pfam" id="PF00046">
    <property type="entry name" value="Homeodomain"/>
    <property type="match status" value="1"/>
</dbReference>
<feature type="domain" description="C2H2-type" evidence="9">
    <location>
        <begin position="238"/>
        <end position="266"/>
    </location>
</feature>
<dbReference type="SMART" id="SM00355">
    <property type="entry name" value="ZnF_C2H2"/>
    <property type="match status" value="3"/>
</dbReference>
<dbReference type="STRING" id="1448308.A0A2T2NFY6"/>
<dbReference type="Proteomes" id="UP000240883">
    <property type="component" value="Unassembled WGS sequence"/>
</dbReference>
<gene>
    <name evidence="10" type="ORF">BS50DRAFT_575726</name>
</gene>
<dbReference type="GO" id="GO:0008270">
    <property type="term" value="F:zinc ion binding"/>
    <property type="evidence" value="ECO:0007669"/>
    <property type="project" value="UniProtKB-KW"/>
</dbReference>
<dbReference type="InterPro" id="IPR050224">
    <property type="entry name" value="TALE_homeobox"/>
</dbReference>
<evidence type="ECO:0000259" key="8">
    <source>
        <dbReference type="PROSITE" id="PS50071"/>
    </source>
</evidence>
<feature type="region of interest" description="Disordered" evidence="7">
    <location>
        <begin position="108"/>
        <end position="175"/>
    </location>
</feature>
<evidence type="ECO:0000256" key="2">
    <source>
        <dbReference type="ARBA" id="ARBA00023155"/>
    </source>
</evidence>
<dbReference type="GO" id="GO:0005634">
    <property type="term" value="C:nucleus"/>
    <property type="evidence" value="ECO:0007669"/>
    <property type="project" value="UniProtKB-SubCell"/>
</dbReference>
<feature type="region of interest" description="Disordered" evidence="7">
    <location>
        <begin position="194"/>
        <end position="221"/>
    </location>
</feature>
<evidence type="ECO:0000256" key="1">
    <source>
        <dbReference type="ARBA" id="ARBA00023125"/>
    </source>
</evidence>
<protein>
    <recommendedName>
        <fullName evidence="12">Homeobox domain-containing protein</fullName>
    </recommendedName>
</protein>
<feature type="region of interest" description="Disordered" evidence="7">
    <location>
        <begin position="499"/>
        <end position="707"/>
    </location>
</feature>